<dbReference type="AlphaFoldDB" id="A0A015KJ03"/>
<dbReference type="OrthoDB" id="2348750at2759"/>
<proteinExistence type="predicted"/>
<comment type="caution">
    <text evidence="1">The sequence shown here is derived from an EMBL/GenBank/DDBJ whole genome shotgun (WGS) entry which is preliminary data.</text>
</comment>
<dbReference type="PANTHER" id="PTHR47718">
    <property type="entry name" value="OS01G0519700 PROTEIN"/>
    <property type="match status" value="1"/>
</dbReference>
<dbReference type="Proteomes" id="UP000022910">
    <property type="component" value="Unassembled WGS sequence"/>
</dbReference>
<evidence type="ECO:0008006" key="3">
    <source>
        <dbReference type="Google" id="ProtNLM"/>
    </source>
</evidence>
<accession>A0A015KJ03</accession>
<dbReference type="HOGENOM" id="CLU_2513845_0_0_1"/>
<sequence>MFTDADPALDAAIPIIFPETYPAYCIFHIAQNLPKNLKAKLGEKWDDFIKQFYQCRNSLCKPLFKQKWNKLLIDYPIAKDYLLRILDQNSRS</sequence>
<protein>
    <recommendedName>
        <fullName evidence="3">MULE transposase domain-containing protein</fullName>
    </recommendedName>
</protein>
<dbReference type="STRING" id="1432141.A0A015KJ03"/>
<organism evidence="1 2">
    <name type="scientific">Rhizophagus irregularis (strain DAOM 197198w)</name>
    <name type="common">Glomus intraradices</name>
    <dbReference type="NCBI Taxonomy" id="1432141"/>
    <lineage>
        <taxon>Eukaryota</taxon>
        <taxon>Fungi</taxon>
        <taxon>Fungi incertae sedis</taxon>
        <taxon>Mucoromycota</taxon>
        <taxon>Glomeromycotina</taxon>
        <taxon>Glomeromycetes</taxon>
        <taxon>Glomerales</taxon>
        <taxon>Glomeraceae</taxon>
        <taxon>Rhizophagus</taxon>
    </lineage>
</organism>
<keyword evidence="2" id="KW-1185">Reference proteome</keyword>
<evidence type="ECO:0000313" key="1">
    <source>
        <dbReference type="EMBL" id="EXX79595.1"/>
    </source>
</evidence>
<gene>
    <name evidence="1" type="ORF">RirG_004140</name>
</gene>
<evidence type="ECO:0000313" key="2">
    <source>
        <dbReference type="Proteomes" id="UP000022910"/>
    </source>
</evidence>
<reference evidence="1 2" key="1">
    <citation type="submission" date="2014-02" db="EMBL/GenBank/DDBJ databases">
        <title>Single nucleus genome sequencing reveals high similarity among nuclei of an endomycorrhizal fungus.</title>
        <authorList>
            <person name="Lin K."/>
            <person name="Geurts R."/>
            <person name="Zhang Z."/>
            <person name="Limpens E."/>
            <person name="Saunders D.G."/>
            <person name="Mu D."/>
            <person name="Pang E."/>
            <person name="Cao H."/>
            <person name="Cha H."/>
            <person name="Lin T."/>
            <person name="Zhou Q."/>
            <person name="Shang Y."/>
            <person name="Li Y."/>
            <person name="Ivanov S."/>
            <person name="Sharma T."/>
            <person name="Velzen R.V."/>
            <person name="Ruijter N.D."/>
            <person name="Aanen D.K."/>
            <person name="Win J."/>
            <person name="Kamoun S."/>
            <person name="Bisseling T."/>
            <person name="Huang S."/>
        </authorList>
    </citation>
    <scope>NUCLEOTIDE SEQUENCE [LARGE SCALE GENOMIC DNA]</scope>
    <source>
        <strain evidence="2">DAOM197198w</strain>
    </source>
</reference>
<dbReference type="EMBL" id="JEMT01002437">
    <property type="protein sequence ID" value="EXX79595.1"/>
    <property type="molecule type" value="Genomic_DNA"/>
</dbReference>
<name>A0A015KJ03_RHIIW</name>